<dbReference type="PANTHER" id="PTHR38593:SF1">
    <property type="entry name" value="BLR2558 PROTEIN"/>
    <property type="match status" value="1"/>
</dbReference>
<organism evidence="3 4">
    <name type="scientific">Streptomyces rimosus subsp. rimosus</name>
    <dbReference type="NCBI Taxonomy" id="132474"/>
    <lineage>
        <taxon>Bacteria</taxon>
        <taxon>Bacillati</taxon>
        <taxon>Actinomycetota</taxon>
        <taxon>Actinomycetes</taxon>
        <taxon>Kitasatosporales</taxon>
        <taxon>Streptomycetaceae</taxon>
        <taxon>Streptomyces</taxon>
    </lineage>
</organism>
<feature type="compositionally biased region" description="Pro residues" evidence="1">
    <location>
        <begin position="206"/>
        <end position="216"/>
    </location>
</feature>
<dbReference type="InterPro" id="IPR025419">
    <property type="entry name" value="DUF4142"/>
</dbReference>
<evidence type="ECO:0000313" key="3">
    <source>
        <dbReference type="EMBL" id="UNZ02219.1"/>
    </source>
</evidence>
<feature type="compositionally biased region" description="Low complexity" evidence="1">
    <location>
        <begin position="217"/>
        <end position="233"/>
    </location>
</feature>
<reference evidence="3 4" key="1">
    <citation type="submission" date="2022-03" db="EMBL/GenBank/DDBJ databases">
        <title>Complete genome of Streptomyces rimosus ssp. rimosus R7 (=ATCC 10970).</title>
        <authorList>
            <person name="Beganovic S."/>
            <person name="Ruckert C."/>
            <person name="Busche T."/>
            <person name="Kalinowski J."/>
            <person name="Wittmann C."/>
        </authorList>
    </citation>
    <scope>NUCLEOTIDE SEQUENCE [LARGE SCALE GENOMIC DNA]</scope>
    <source>
        <strain evidence="3 4">R7</strain>
    </source>
</reference>
<feature type="domain" description="DUF4142" evidence="2">
    <location>
        <begin position="54"/>
        <end position="183"/>
    </location>
</feature>
<evidence type="ECO:0000259" key="2">
    <source>
        <dbReference type="Pfam" id="PF13628"/>
    </source>
</evidence>
<protein>
    <recommendedName>
        <fullName evidence="2">DUF4142 domain-containing protein</fullName>
    </recommendedName>
</protein>
<keyword evidence="4" id="KW-1185">Reference proteome</keyword>
<sequence length="317" mass="33180">MRSVTGTGLVVTALAATLAALLFPIWSFAGRPGQDGGADTQTVATSFGPLSALDRDFVNRVRLAGLWELPAGQQAQQRGTVPSVREAGTHLVEGHTSLDRHVREVAAQLGLALPDRPNAQQRHWLAELSAARGAAYDRKFANILRLAHGKVFTVVAQVRATTRNALVRSLADDANRTVLDHISVLEHTGFVDFDAIAEDAATSSPSPSPSAPPPSLDAPAATPTPVTPSATYSLPPPATPPATATGAPESARYPTAGLNTPERTGRSDRPCTTPGTPRAQSPRRALALRLPHDQRHRPTSPRSSHGTGAGSAPSTSC</sequence>
<accession>A0ABY3YWS9</accession>
<name>A0ABY3YWS9_STRRM</name>
<proteinExistence type="predicted"/>
<dbReference type="Proteomes" id="UP000829494">
    <property type="component" value="Chromosome"/>
</dbReference>
<evidence type="ECO:0000313" key="4">
    <source>
        <dbReference type="Proteomes" id="UP000829494"/>
    </source>
</evidence>
<evidence type="ECO:0000256" key="1">
    <source>
        <dbReference type="SAM" id="MobiDB-lite"/>
    </source>
</evidence>
<gene>
    <name evidence="3" type="ORF">SRIMR7_08685</name>
</gene>
<feature type="compositionally biased region" description="Low complexity" evidence="1">
    <location>
        <begin position="241"/>
        <end position="251"/>
    </location>
</feature>
<feature type="region of interest" description="Disordered" evidence="1">
    <location>
        <begin position="200"/>
        <end position="317"/>
    </location>
</feature>
<dbReference type="PANTHER" id="PTHR38593">
    <property type="entry name" value="BLR2558 PROTEIN"/>
    <property type="match status" value="1"/>
</dbReference>
<feature type="compositionally biased region" description="Polar residues" evidence="1">
    <location>
        <begin position="300"/>
        <end position="317"/>
    </location>
</feature>
<dbReference type="EMBL" id="CP094298">
    <property type="protein sequence ID" value="UNZ02219.1"/>
    <property type="molecule type" value="Genomic_DNA"/>
</dbReference>
<dbReference type="Pfam" id="PF13628">
    <property type="entry name" value="DUF4142"/>
    <property type="match status" value="1"/>
</dbReference>